<accession>A0A934HKR3</accession>
<dbReference type="GO" id="GO:0005886">
    <property type="term" value="C:plasma membrane"/>
    <property type="evidence" value="ECO:0007669"/>
    <property type="project" value="UniProtKB-SubCell"/>
</dbReference>
<dbReference type="Pfam" id="PF04066">
    <property type="entry name" value="MrpF_PhaF"/>
    <property type="match status" value="1"/>
</dbReference>
<evidence type="ECO:0000313" key="10">
    <source>
        <dbReference type="Proteomes" id="UP000613255"/>
    </source>
</evidence>
<dbReference type="Proteomes" id="UP000613255">
    <property type="component" value="Unassembled WGS sequence"/>
</dbReference>
<evidence type="ECO:0000256" key="1">
    <source>
        <dbReference type="ARBA" id="ARBA00004651"/>
    </source>
</evidence>
<gene>
    <name evidence="9" type="ORF">JAO82_02040</name>
</gene>
<keyword evidence="5 8" id="KW-0812">Transmembrane</keyword>
<evidence type="ECO:0000313" key="9">
    <source>
        <dbReference type="EMBL" id="MBI6628651.1"/>
    </source>
</evidence>
<reference evidence="9" key="1">
    <citation type="submission" date="2020-12" db="EMBL/GenBank/DDBJ databases">
        <title>Pontibaca salina gen. nov., sp. nov., isolated from marine sediment.</title>
        <authorList>
            <person name="Bo J."/>
            <person name="Wang S."/>
            <person name="Song X."/>
            <person name="Du Z."/>
        </authorList>
    </citation>
    <scope>NUCLEOTIDE SEQUENCE</scope>
    <source>
        <strain evidence="9">S1109L</strain>
    </source>
</reference>
<evidence type="ECO:0000256" key="4">
    <source>
        <dbReference type="ARBA" id="ARBA00022475"/>
    </source>
</evidence>
<keyword evidence="4" id="KW-1003">Cell membrane</keyword>
<feature type="transmembrane region" description="Helical" evidence="8">
    <location>
        <begin position="34"/>
        <end position="54"/>
    </location>
</feature>
<evidence type="ECO:0000256" key="5">
    <source>
        <dbReference type="ARBA" id="ARBA00022692"/>
    </source>
</evidence>
<proteinExistence type="inferred from homology"/>
<keyword evidence="7 8" id="KW-0472">Membrane</keyword>
<evidence type="ECO:0000256" key="7">
    <source>
        <dbReference type="ARBA" id="ARBA00023136"/>
    </source>
</evidence>
<comment type="similarity">
    <text evidence="2">Belongs to the CPA3 antiporters (TC 2.A.63) subunit F family.</text>
</comment>
<comment type="caution">
    <text evidence="9">The sequence shown here is derived from an EMBL/GenBank/DDBJ whole genome shotgun (WGS) entry which is preliminary data.</text>
</comment>
<keyword evidence="10" id="KW-1185">Reference proteome</keyword>
<name>A0A934HKR3_9RHOB</name>
<evidence type="ECO:0000256" key="3">
    <source>
        <dbReference type="ARBA" id="ARBA00022448"/>
    </source>
</evidence>
<evidence type="ECO:0000256" key="2">
    <source>
        <dbReference type="ARBA" id="ARBA00009212"/>
    </source>
</evidence>
<protein>
    <submittedName>
        <fullName evidence="9">K+/H+ antiporter subunit F</fullName>
    </submittedName>
</protein>
<keyword evidence="6 8" id="KW-1133">Transmembrane helix</keyword>
<feature type="transmembrane region" description="Helical" evidence="8">
    <location>
        <begin position="60"/>
        <end position="83"/>
    </location>
</feature>
<evidence type="ECO:0000256" key="6">
    <source>
        <dbReference type="ARBA" id="ARBA00022989"/>
    </source>
</evidence>
<dbReference type="NCBIfam" id="NF004812">
    <property type="entry name" value="PRK06161.1"/>
    <property type="match status" value="1"/>
</dbReference>
<evidence type="ECO:0000256" key="8">
    <source>
        <dbReference type="SAM" id="Phobius"/>
    </source>
</evidence>
<dbReference type="PANTHER" id="PTHR34702:SF1">
    <property type="entry name" value="NA(+)_H(+) ANTIPORTER SUBUNIT F"/>
    <property type="match status" value="1"/>
</dbReference>
<dbReference type="EMBL" id="JAEIJD010000001">
    <property type="protein sequence ID" value="MBI6628651.1"/>
    <property type="molecule type" value="Genomic_DNA"/>
</dbReference>
<feature type="transmembrane region" description="Helical" evidence="8">
    <location>
        <begin position="6"/>
        <end position="22"/>
    </location>
</feature>
<dbReference type="InterPro" id="IPR007208">
    <property type="entry name" value="MrpF/PhaF-like"/>
</dbReference>
<dbReference type="AlphaFoldDB" id="A0A934HKR3"/>
<comment type="subcellular location">
    <subcellularLocation>
        <location evidence="1">Cell membrane</location>
        <topology evidence="1">Multi-pass membrane protein</topology>
    </subcellularLocation>
</comment>
<sequence>MLTYAIYFNFACFGAALLMTLAKVVSAQDIGDRILALDTMVINVIALLVLYGLMAGTAVYFEASMIIAMLGFVSTVAYARFILRGNIIE</sequence>
<dbReference type="PANTHER" id="PTHR34702">
    <property type="entry name" value="NA(+)/H(+) ANTIPORTER SUBUNIT F1"/>
    <property type="match status" value="1"/>
</dbReference>
<keyword evidence="3" id="KW-0813">Transport</keyword>
<organism evidence="9 10">
    <name type="scientific">Pontibaca salina</name>
    <dbReference type="NCBI Taxonomy" id="2795731"/>
    <lineage>
        <taxon>Bacteria</taxon>
        <taxon>Pseudomonadati</taxon>
        <taxon>Pseudomonadota</taxon>
        <taxon>Alphaproteobacteria</taxon>
        <taxon>Rhodobacterales</taxon>
        <taxon>Roseobacteraceae</taxon>
        <taxon>Pontibaca</taxon>
    </lineage>
</organism>
<dbReference type="GO" id="GO:0015385">
    <property type="term" value="F:sodium:proton antiporter activity"/>
    <property type="evidence" value="ECO:0007669"/>
    <property type="project" value="TreeGrafter"/>
</dbReference>